<keyword evidence="2" id="KW-1185">Reference proteome</keyword>
<comment type="caution">
    <text evidence="1">The sequence shown here is derived from an EMBL/GenBank/DDBJ whole genome shotgun (WGS) entry which is preliminary data.</text>
</comment>
<evidence type="ECO:0000313" key="2">
    <source>
        <dbReference type="Proteomes" id="UP000660262"/>
    </source>
</evidence>
<evidence type="ECO:0000313" key="1">
    <source>
        <dbReference type="EMBL" id="GHP11481.1"/>
    </source>
</evidence>
<dbReference type="AlphaFoldDB" id="A0A830I184"/>
<proteinExistence type="predicted"/>
<dbReference type="Proteomes" id="UP000660262">
    <property type="component" value="Unassembled WGS sequence"/>
</dbReference>
<reference evidence="1" key="1">
    <citation type="submission" date="2020-10" db="EMBL/GenBank/DDBJ databases">
        <title>Unveiling of a novel bifunctional photoreceptor, Dualchrome1, isolated from a cosmopolitan green alga.</title>
        <authorList>
            <person name="Suzuki S."/>
            <person name="Kawachi M."/>
        </authorList>
    </citation>
    <scope>NUCLEOTIDE SEQUENCE</scope>
    <source>
        <strain evidence="1">NIES 2893</strain>
    </source>
</reference>
<dbReference type="EMBL" id="BNJQ01000034">
    <property type="protein sequence ID" value="GHP11481.1"/>
    <property type="molecule type" value="Genomic_DNA"/>
</dbReference>
<sequence>MATAISPSKQARFDGAVTKAVAEIDKIKAALATRVDAFRQDVPPASAETEMDARAGSRRSRRATWCGVDWRWALLPLFAIFLAAETSSGKRHVDNDPWRYPSRFVTHWRERLNGAKYYLIDIVMGIAWAGHRDITEVLDAMRTTTNSTAADAARAVRLSGSLPDIFGAAQKFCTGLAGLHTGGKFFFSTCGSNCQPGN</sequence>
<gene>
    <name evidence="1" type="ORF">PPROV_001020900</name>
</gene>
<name>A0A830I184_9CHLO</name>
<accession>A0A830I184</accession>
<organism evidence="1 2">
    <name type="scientific">Pycnococcus provasolii</name>
    <dbReference type="NCBI Taxonomy" id="41880"/>
    <lineage>
        <taxon>Eukaryota</taxon>
        <taxon>Viridiplantae</taxon>
        <taxon>Chlorophyta</taxon>
        <taxon>Pseudoscourfieldiophyceae</taxon>
        <taxon>Pseudoscourfieldiales</taxon>
        <taxon>Pycnococcaceae</taxon>
        <taxon>Pycnococcus</taxon>
    </lineage>
</organism>
<protein>
    <submittedName>
        <fullName evidence="1">Uncharacterized protein</fullName>
    </submittedName>
</protein>